<dbReference type="InterPro" id="IPR051933">
    <property type="entry name" value="Resuscitation_pf_RpfB"/>
</dbReference>
<dbReference type="Proteomes" id="UP000010802">
    <property type="component" value="Chromosome"/>
</dbReference>
<dbReference type="STRING" id="1209989.TepRe1_0969"/>
<sequence length="318" mass="34880">MFSLKARWAIASGIAVIVFTGAVVCATLEKEVIIREKDKTVEVSTFAKTVKELLANENIVLEPEDVVMPSLDTKLTEGMQITIKRAFPVKIAVDGKEVTVKTQPNAVVNLLAKAEISLNEKDKVQPSLCEFVSESGEITITRVEQRVTTEVKTIPFEVVSRKDFNLPLGEKKVIQEGEEGQEEVKTIEVIEDGKVVSTSTQSNVLKAPKPQIVLTGTVQLASRGGVDFSYTEKRRMLATAYTHTGNRTATGTTPRVGVAAVDPKVIPLGTRVYVDGYGFARAEDTGGAIKGEKIDLFFNTSEETKRFGRRWVTVYVLK</sequence>
<dbReference type="HOGENOM" id="CLU_036884_0_0_9"/>
<evidence type="ECO:0000313" key="4">
    <source>
        <dbReference type="Proteomes" id="UP000010802"/>
    </source>
</evidence>
<evidence type="ECO:0000256" key="1">
    <source>
        <dbReference type="ARBA" id="ARBA00022729"/>
    </source>
</evidence>
<proteinExistence type="predicted"/>
<protein>
    <submittedName>
        <fullName evidence="3">3D domain-containing protein</fullName>
    </submittedName>
</protein>
<dbReference type="RefSeq" id="WP_013778040.1">
    <property type="nucleotide sequence ID" value="NC_015519.1"/>
</dbReference>
<dbReference type="InterPro" id="IPR036908">
    <property type="entry name" value="RlpA-like_sf"/>
</dbReference>
<dbReference type="Gene3D" id="2.40.40.10">
    <property type="entry name" value="RlpA-like domain"/>
    <property type="match status" value="1"/>
</dbReference>
<dbReference type="AlphaFoldDB" id="F4LRP9"/>
<evidence type="ECO:0000259" key="2">
    <source>
        <dbReference type="PROSITE" id="PS51109"/>
    </source>
</evidence>
<keyword evidence="4" id="KW-1185">Reference proteome</keyword>
<feature type="domain" description="G5" evidence="2">
    <location>
        <begin position="140"/>
        <end position="219"/>
    </location>
</feature>
<dbReference type="Pfam" id="PF03990">
    <property type="entry name" value="DUF348"/>
    <property type="match status" value="2"/>
</dbReference>
<dbReference type="Pfam" id="PF07501">
    <property type="entry name" value="G5"/>
    <property type="match status" value="1"/>
</dbReference>
<dbReference type="OrthoDB" id="9798935at2"/>
<dbReference type="KEGG" id="tae:TepiRe1_1065"/>
<name>F4LRP9_TEPAE</name>
<gene>
    <name evidence="3" type="ordered locus">TEPIRE1_1065</name>
</gene>
<dbReference type="CDD" id="cd22786">
    <property type="entry name" value="DPBB_YuiC-like"/>
    <property type="match status" value="1"/>
</dbReference>
<dbReference type="GO" id="GO:0019867">
    <property type="term" value="C:outer membrane"/>
    <property type="evidence" value="ECO:0007669"/>
    <property type="project" value="InterPro"/>
</dbReference>
<dbReference type="InterPro" id="IPR011098">
    <property type="entry name" value="G5_dom"/>
</dbReference>
<accession>L0RXS4</accession>
<keyword evidence="1" id="KW-0732">Signal</keyword>
<dbReference type="eggNOG" id="COG3583">
    <property type="taxonomic scope" value="Bacteria"/>
</dbReference>
<dbReference type="PATRIC" id="fig|1209989.3.peg.1165"/>
<dbReference type="PROSITE" id="PS51109">
    <property type="entry name" value="G5"/>
    <property type="match status" value="1"/>
</dbReference>
<evidence type="ECO:0000313" key="3">
    <source>
        <dbReference type="EMBL" id="CCP25780.1"/>
    </source>
</evidence>
<dbReference type="SUPFAM" id="SSF50685">
    <property type="entry name" value="Barwin-like endoglucanases"/>
    <property type="match status" value="1"/>
</dbReference>
<dbReference type="GO" id="GO:0004553">
    <property type="term" value="F:hydrolase activity, hydrolyzing O-glycosyl compounds"/>
    <property type="evidence" value="ECO:0007669"/>
    <property type="project" value="InterPro"/>
</dbReference>
<dbReference type="Gene3D" id="2.20.230.10">
    <property type="entry name" value="Resuscitation-promoting factor rpfb"/>
    <property type="match status" value="1"/>
</dbReference>
<accession>F4LRP9</accession>
<dbReference type="PANTHER" id="PTHR39160:SF4">
    <property type="entry name" value="RESUSCITATION-PROMOTING FACTOR RPFB"/>
    <property type="match status" value="1"/>
</dbReference>
<dbReference type="EMBL" id="HF563609">
    <property type="protein sequence ID" value="CCP25780.1"/>
    <property type="molecule type" value="Genomic_DNA"/>
</dbReference>
<dbReference type="eggNOG" id="COG3584">
    <property type="taxonomic scope" value="Bacteria"/>
</dbReference>
<dbReference type="GO" id="GO:0009254">
    <property type="term" value="P:peptidoglycan turnover"/>
    <property type="evidence" value="ECO:0007669"/>
    <property type="project" value="InterPro"/>
</dbReference>
<dbReference type="PANTHER" id="PTHR39160">
    <property type="entry name" value="CELL WALL-BINDING PROTEIN YOCH"/>
    <property type="match status" value="1"/>
</dbReference>
<dbReference type="InterPro" id="IPR010611">
    <property type="entry name" value="3D_dom"/>
</dbReference>
<organism evidence="3 4">
    <name type="scientific">Tepidanaerobacter acetatoxydans (strain DSM 21804 / JCM 16047 / Re1)</name>
    <dbReference type="NCBI Taxonomy" id="1209989"/>
    <lineage>
        <taxon>Bacteria</taxon>
        <taxon>Bacillati</taxon>
        <taxon>Bacillota</taxon>
        <taxon>Clostridia</taxon>
        <taxon>Thermosediminibacterales</taxon>
        <taxon>Tepidanaerobacteraceae</taxon>
        <taxon>Tepidanaerobacter</taxon>
    </lineage>
</organism>
<dbReference type="Pfam" id="PF06725">
    <property type="entry name" value="3D"/>
    <property type="match status" value="1"/>
</dbReference>
<dbReference type="SMART" id="SM01208">
    <property type="entry name" value="G5"/>
    <property type="match status" value="1"/>
</dbReference>
<reference evidence="4" key="1">
    <citation type="journal article" date="2013" name="Genome Announc.">
        <title>First genome sequence of a syntrophic acetate-oxidizing bacterium, Tepidanaerobacter acetatoxydans strain Re1.</title>
        <authorList>
            <person name="Manzoor S."/>
            <person name="Bongcam-Rudloff E."/>
            <person name="Schnurer A."/>
            <person name="Muller B."/>
        </authorList>
    </citation>
    <scope>NUCLEOTIDE SEQUENCE [LARGE SCALE GENOMIC DNA]</scope>
    <source>
        <strain evidence="4">Re1</strain>
    </source>
</reference>
<dbReference type="KEGG" id="tep:TepRe1_0969"/>
<dbReference type="InterPro" id="IPR007137">
    <property type="entry name" value="DUF348"/>
</dbReference>